<dbReference type="AlphaFoldDB" id="A0A1B9B6C2"/>
<accession>A0A1B9B6C2</accession>
<proteinExistence type="predicted"/>
<name>A0A1B9B6C2_9BACI</name>
<comment type="caution">
    <text evidence="1">The sequence shown here is derived from an EMBL/GenBank/DDBJ whole genome shotgun (WGS) entry which is preliminary data.</text>
</comment>
<organism evidence="1 2">
    <name type="scientific">Pseudobacillus wudalianchiensis</name>
    <dbReference type="NCBI Taxonomy" id="1743143"/>
    <lineage>
        <taxon>Bacteria</taxon>
        <taxon>Bacillati</taxon>
        <taxon>Bacillota</taxon>
        <taxon>Bacilli</taxon>
        <taxon>Bacillales</taxon>
        <taxon>Bacillaceae</taxon>
        <taxon>Pseudobacillus</taxon>
    </lineage>
</organism>
<dbReference type="RefSeq" id="WP_049659413.1">
    <property type="nucleotide sequence ID" value="NZ_MAYT01000007.1"/>
</dbReference>
<evidence type="ECO:0000313" key="1">
    <source>
        <dbReference type="EMBL" id="OCA91634.1"/>
    </source>
</evidence>
<reference evidence="2" key="1">
    <citation type="submission" date="2016-05" db="EMBL/GenBank/DDBJ databases">
        <authorList>
            <person name="Liu B."/>
            <person name="Wang J."/>
            <person name="Zhu Y."/>
            <person name="Liu G."/>
            <person name="Chen Q."/>
            <person name="Chen Z."/>
            <person name="Lan J."/>
            <person name="Che J."/>
            <person name="Ge C."/>
            <person name="Shi H."/>
            <person name="Pan Z."/>
            <person name="Liu X."/>
        </authorList>
    </citation>
    <scope>NUCLEOTIDE SEQUENCE [LARGE SCALE GENOMIC DNA]</scope>
    <source>
        <strain evidence="2">FJAT-27215</strain>
    </source>
</reference>
<keyword evidence="2" id="KW-1185">Reference proteome</keyword>
<dbReference type="Proteomes" id="UP000092578">
    <property type="component" value="Unassembled WGS sequence"/>
</dbReference>
<gene>
    <name evidence="1" type="ORF">A8F95_20395</name>
</gene>
<protein>
    <submittedName>
        <fullName evidence="1">Uncharacterized protein</fullName>
    </submittedName>
</protein>
<sequence length="84" mass="9973">MLGLLINEEEKREIYYLIKREMDEILFDLGDSRIDESVKSSMRKKYMRLFKLFKRVAAEEECMKYLAYKISAEKNQSSASSFDA</sequence>
<dbReference type="EMBL" id="MAYT01000007">
    <property type="protein sequence ID" value="OCA91634.1"/>
    <property type="molecule type" value="Genomic_DNA"/>
</dbReference>
<evidence type="ECO:0000313" key="2">
    <source>
        <dbReference type="Proteomes" id="UP000092578"/>
    </source>
</evidence>